<feature type="compositionally biased region" description="Basic and acidic residues" evidence="1">
    <location>
        <begin position="538"/>
        <end position="547"/>
    </location>
</feature>
<feature type="compositionally biased region" description="Basic and acidic residues" evidence="1">
    <location>
        <begin position="576"/>
        <end position="607"/>
    </location>
</feature>
<evidence type="ECO:0000313" key="2">
    <source>
        <dbReference type="EMBL" id="KZC12890.1"/>
    </source>
</evidence>
<reference evidence="2 3" key="1">
    <citation type="submission" date="2015-07" db="EMBL/GenBank/DDBJ databases">
        <title>The genome of Dufourea novaeangliae.</title>
        <authorList>
            <person name="Pan H."/>
            <person name="Kapheim K."/>
        </authorList>
    </citation>
    <scope>NUCLEOTIDE SEQUENCE [LARGE SCALE GENOMIC DNA]</scope>
    <source>
        <strain evidence="2">0120121106</strain>
        <tissue evidence="2">Whole body</tissue>
    </source>
</reference>
<dbReference type="Proteomes" id="UP000076502">
    <property type="component" value="Unassembled WGS sequence"/>
</dbReference>
<dbReference type="AlphaFoldDB" id="A0A154PNU1"/>
<accession>A0A154PNU1</accession>
<feature type="compositionally biased region" description="Basic and acidic residues" evidence="1">
    <location>
        <begin position="169"/>
        <end position="178"/>
    </location>
</feature>
<evidence type="ECO:0000313" key="3">
    <source>
        <dbReference type="Proteomes" id="UP000076502"/>
    </source>
</evidence>
<protein>
    <submittedName>
        <fullName evidence="2">Uncharacterized protein</fullName>
    </submittedName>
</protein>
<gene>
    <name evidence="2" type="ORF">WN55_04407</name>
</gene>
<feature type="region of interest" description="Disordered" evidence="1">
    <location>
        <begin position="755"/>
        <end position="775"/>
    </location>
</feature>
<feature type="compositionally biased region" description="Basic and acidic residues" evidence="1">
    <location>
        <begin position="189"/>
        <end position="210"/>
    </location>
</feature>
<feature type="region of interest" description="Disordered" evidence="1">
    <location>
        <begin position="693"/>
        <end position="723"/>
    </location>
</feature>
<sequence>MISSFPSYDEELLNSAYANISLIADKAWTFDKEDPFRKLNRSLWHQYCKLTAKYKETTTTTTTITTTTRTGDPQPKRVHDVIPESRLAAYADHEYNEDRETVYKTRENVAPTNVPPLPSFRWTEVTEPWMLPDVEKLFAWLTSSCARTNRELSSTIREPDYTSKIGRGYKSDREEQPGHGRRGTTQKRSPTEKRIGTGHETRNEQSRTAKDSANPIESDPSQKSDDCYEYQRYTIENPMEMQLHVRVTSEAVRCLWRPPGNGRQQFVCQQRTRSLQLQNQSHQQTAAAVVNAREQNCQGKERQQQFYYAFQYRPLVLRAEYQTARTETYGMTRKHLTPAPPPPPVLSPEVPEFFPKIPMTRYNTAKEPNNRVQYFPSLNETSYQNELFPYNRTHEHAGTIYQSAGIPLLPATETATFVRPPQQWYQRIPPPSAPIQIQSASSAAASMCATVQPLRATITHHPLQVQEKFLQSSPIPIPVYQHPIELYHETAAGQKRKNQGVDFKNLILLTKNAMKTHRGLAKQSGAQQQRPTTYVTETKNRGGRSDSEVLQWLDKSYPPRTKEHAAKSTLLPTEPRCTETEADRKAAGSTSRREKDNSSKNGDRSKPEAAGIQGTTCTRTTNERERNETRSRRRLYRDVLANTAVNHAMLENVFEKRFDELEQQAMEQYRTSEESLALKYQELERQAMEQYRCSGNAPEESTVSRVPPPADKDIETDPTRASKDANCLDGRKCSGFGRCSPVNVDEKDTFPQQQVNFAQTDNRSETGTPGRTPTDKYARSAIVSKSLTTLSQKISYGSKNTSKGASGDRINRNVSVRASSKRRLILVSPYEKESEAKLTRTTDLEEFYCIAQANRNIFGYYNNSKIGKIGGGDENITIIQSPRTEVWLSGFWTT</sequence>
<feature type="compositionally biased region" description="Basic and acidic residues" evidence="1">
    <location>
        <begin position="710"/>
        <end position="723"/>
    </location>
</feature>
<feature type="compositionally biased region" description="Basic and acidic residues" evidence="1">
    <location>
        <begin position="621"/>
        <end position="630"/>
    </location>
</feature>
<name>A0A154PNU1_DUFNO</name>
<dbReference type="EMBL" id="KQ434977">
    <property type="protein sequence ID" value="KZC12890.1"/>
    <property type="molecule type" value="Genomic_DNA"/>
</dbReference>
<feature type="compositionally biased region" description="Polar residues" evidence="1">
    <location>
        <begin position="755"/>
        <end position="771"/>
    </location>
</feature>
<feature type="region of interest" description="Disordered" evidence="1">
    <location>
        <begin position="157"/>
        <end position="227"/>
    </location>
</feature>
<feature type="compositionally biased region" description="Polar residues" evidence="1">
    <location>
        <begin position="524"/>
        <end position="537"/>
    </location>
</feature>
<evidence type="ECO:0000256" key="1">
    <source>
        <dbReference type="SAM" id="MobiDB-lite"/>
    </source>
</evidence>
<keyword evidence="3" id="KW-1185">Reference proteome</keyword>
<dbReference type="OrthoDB" id="6598508at2759"/>
<organism evidence="2 3">
    <name type="scientific">Dufourea novaeangliae</name>
    <name type="common">Sweat bee</name>
    <dbReference type="NCBI Taxonomy" id="178035"/>
    <lineage>
        <taxon>Eukaryota</taxon>
        <taxon>Metazoa</taxon>
        <taxon>Ecdysozoa</taxon>
        <taxon>Arthropoda</taxon>
        <taxon>Hexapoda</taxon>
        <taxon>Insecta</taxon>
        <taxon>Pterygota</taxon>
        <taxon>Neoptera</taxon>
        <taxon>Endopterygota</taxon>
        <taxon>Hymenoptera</taxon>
        <taxon>Apocrita</taxon>
        <taxon>Aculeata</taxon>
        <taxon>Apoidea</taxon>
        <taxon>Anthophila</taxon>
        <taxon>Halictidae</taxon>
        <taxon>Rophitinae</taxon>
        <taxon>Dufourea</taxon>
    </lineage>
</organism>
<feature type="region of interest" description="Disordered" evidence="1">
    <location>
        <begin position="518"/>
        <end position="631"/>
    </location>
</feature>
<proteinExistence type="predicted"/>